<name>A0A8T2N696_9TELE</name>
<keyword evidence="3" id="KW-1185">Reference proteome</keyword>
<protein>
    <recommendedName>
        <fullName evidence="1">PLC-beta PH domain-containing protein</fullName>
    </recommendedName>
</protein>
<evidence type="ECO:0000259" key="1">
    <source>
        <dbReference type="Pfam" id="PF17787"/>
    </source>
</evidence>
<dbReference type="EMBL" id="JAFBMS010000109">
    <property type="protein sequence ID" value="KAG9335813.1"/>
    <property type="molecule type" value="Genomic_DNA"/>
</dbReference>
<dbReference type="Gene3D" id="2.30.29.240">
    <property type="match status" value="1"/>
</dbReference>
<evidence type="ECO:0000313" key="3">
    <source>
        <dbReference type="Proteomes" id="UP000824540"/>
    </source>
</evidence>
<sequence length="126" mass="13798">MAGMATCVQEGTYPTVHISFVVLCLQSVITPEGQVLETSFINGIRSAVLPKDPKLLSCLEALGKVESDLENRLICICSGTDLVNLSFMYLLADRSHTAKFYALTQKICPRTDIEELFGRLTNGTLV</sequence>
<accession>A0A8T2N696</accession>
<organism evidence="2 3">
    <name type="scientific">Albula glossodonta</name>
    <name type="common">roundjaw bonefish</name>
    <dbReference type="NCBI Taxonomy" id="121402"/>
    <lineage>
        <taxon>Eukaryota</taxon>
        <taxon>Metazoa</taxon>
        <taxon>Chordata</taxon>
        <taxon>Craniata</taxon>
        <taxon>Vertebrata</taxon>
        <taxon>Euteleostomi</taxon>
        <taxon>Actinopterygii</taxon>
        <taxon>Neopterygii</taxon>
        <taxon>Teleostei</taxon>
        <taxon>Albuliformes</taxon>
        <taxon>Albulidae</taxon>
        <taxon>Albula</taxon>
    </lineage>
</organism>
<evidence type="ECO:0000313" key="2">
    <source>
        <dbReference type="EMBL" id="KAG9335813.1"/>
    </source>
</evidence>
<dbReference type="Proteomes" id="UP000824540">
    <property type="component" value="Unassembled WGS sequence"/>
</dbReference>
<feature type="domain" description="PLC-beta PH" evidence="1">
    <location>
        <begin position="30"/>
        <end position="101"/>
    </location>
</feature>
<dbReference type="SUPFAM" id="SSF50729">
    <property type="entry name" value="PH domain-like"/>
    <property type="match status" value="1"/>
</dbReference>
<dbReference type="OrthoDB" id="8908971at2759"/>
<dbReference type="InterPro" id="IPR037862">
    <property type="entry name" value="PLC-beta_PH"/>
</dbReference>
<gene>
    <name evidence="2" type="ORF">JZ751_003645</name>
</gene>
<dbReference type="AlphaFoldDB" id="A0A8T2N696"/>
<comment type="caution">
    <text evidence="2">The sequence shown here is derived from an EMBL/GenBank/DDBJ whole genome shotgun (WGS) entry which is preliminary data.</text>
</comment>
<proteinExistence type="predicted"/>
<dbReference type="Pfam" id="PF17787">
    <property type="entry name" value="PH_14"/>
    <property type="match status" value="1"/>
</dbReference>
<reference evidence="2" key="1">
    <citation type="thesis" date="2021" institute="BYU ScholarsArchive" country="Provo, UT, USA">
        <title>Applications of and Algorithms for Genome Assembly and Genomic Analyses with an Emphasis on Marine Teleosts.</title>
        <authorList>
            <person name="Pickett B.D."/>
        </authorList>
    </citation>
    <scope>NUCLEOTIDE SEQUENCE</scope>
    <source>
        <strain evidence="2">HI-2016</strain>
    </source>
</reference>